<dbReference type="AlphaFoldDB" id="A0A4Y2GKG0"/>
<protein>
    <submittedName>
        <fullName evidence="1">Uncharacterized protein</fullName>
    </submittedName>
</protein>
<name>A0A4Y2GKG0_ARAVE</name>
<evidence type="ECO:0000313" key="1">
    <source>
        <dbReference type="EMBL" id="GBM54120.1"/>
    </source>
</evidence>
<reference evidence="1 2" key="1">
    <citation type="journal article" date="2019" name="Sci. Rep.">
        <title>Orb-weaving spider Araneus ventricosus genome elucidates the spidroin gene catalogue.</title>
        <authorList>
            <person name="Kono N."/>
            <person name="Nakamura H."/>
            <person name="Ohtoshi R."/>
            <person name="Moran D.A.P."/>
            <person name="Shinohara A."/>
            <person name="Yoshida Y."/>
            <person name="Fujiwara M."/>
            <person name="Mori M."/>
            <person name="Tomita M."/>
            <person name="Arakawa K."/>
        </authorList>
    </citation>
    <scope>NUCLEOTIDE SEQUENCE [LARGE SCALE GENOMIC DNA]</scope>
</reference>
<dbReference type="EMBL" id="BGPR01001444">
    <property type="protein sequence ID" value="GBM54120.1"/>
    <property type="molecule type" value="Genomic_DNA"/>
</dbReference>
<proteinExistence type="predicted"/>
<gene>
    <name evidence="1" type="ORF">AVEN_119849_1</name>
</gene>
<organism evidence="1 2">
    <name type="scientific">Araneus ventricosus</name>
    <name type="common">Orbweaver spider</name>
    <name type="synonym">Epeira ventricosa</name>
    <dbReference type="NCBI Taxonomy" id="182803"/>
    <lineage>
        <taxon>Eukaryota</taxon>
        <taxon>Metazoa</taxon>
        <taxon>Ecdysozoa</taxon>
        <taxon>Arthropoda</taxon>
        <taxon>Chelicerata</taxon>
        <taxon>Arachnida</taxon>
        <taxon>Araneae</taxon>
        <taxon>Araneomorphae</taxon>
        <taxon>Entelegynae</taxon>
        <taxon>Araneoidea</taxon>
        <taxon>Araneidae</taxon>
        <taxon>Araneus</taxon>
    </lineage>
</organism>
<sequence>MKSFETITSELMNAWCYRLELRLPIQSYSKYRNVHSSLSAVEILLSPDNSEKSPIPTTSTSFDVSVLSFQPSSSESRLN</sequence>
<accession>A0A4Y2GKG0</accession>
<comment type="caution">
    <text evidence="1">The sequence shown here is derived from an EMBL/GenBank/DDBJ whole genome shotgun (WGS) entry which is preliminary data.</text>
</comment>
<evidence type="ECO:0000313" key="2">
    <source>
        <dbReference type="Proteomes" id="UP000499080"/>
    </source>
</evidence>
<dbReference type="Proteomes" id="UP000499080">
    <property type="component" value="Unassembled WGS sequence"/>
</dbReference>
<keyword evidence="2" id="KW-1185">Reference proteome</keyword>